<keyword evidence="7" id="KW-1185">Reference proteome</keyword>
<dbReference type="InterPro" id="IPR001129">
    <property type="entry name" value="Membr-assoc_MAPEG"/>
</dbReference>
<dbReference type="SUPFAM" id="SSF161084">
    <property type="entry name" value="MAPEG domain-like"/>
    <property type="match status" value="1"/>
</dbReference>
<proteinExistence type="predicted"/>
<evidence type="ECO:0000256" key="5">
    <source>
        <dbReference type="SAM" id="Phobius"/>
    </source>
</evidence>
<evidence type="ECO:0000256" key="3">
    <source>
        <dbReference type="ARBA" id="ARBA00022989"/>
    </source>
</evidence>
<keyword evidence="3 5" id="KW-1133">Transmembrane helix</keyword>
<feature type="transmembrane region" description="Helical" evidence="5">
    <location>
        <begin position="6"/>
        <end position="24"/>
    </location>
</feature>
<keyword evidence="4 5" id="KW-0472">Membrane</keyword>
<dbReference type="InterPro" id="IPR023352">
    <property type="entry name" value="MAPEG-like_dom_sf"/>
</dbReference>
<dbReference type="EMBL" id="JBGCUO010000001">
    <property type="protein sequence ID" value="MEY1660932.1"/>
    <property type="molecule type" value="Genomic_DNA"/>
</dbReference>
<evidence type="ECO:0000256" key="2">
    <source>
        <dbReference type="ARBA" id="ARBA00022692"/>
    </source>
</evidence>
<dbReference type="PANTHER" id="PTHR35371:SF1">
    <property type="entry name" value="BLR7753 PROTEIN"/>
    <property type="match status" value="1"/>
</dbReference>
<comment type="caution">
    <text evidence="6">The sequence shown here is derived from an EMBL/GenBank/DDBJ whole genome shotgun (WGS) entry which is preliminary data.</text>
</comment>
<dbReference type="Gene3D" id="1.20.120.550">
    <property type="entry name" value="Membrane associated eicosanoid/glutathione metabolism-like domain"/>
    <property type="match status" value="1"/>
</dbReference>
<name>A0ABV4ADL7_9GAMM</name>
<sequence>MTTAYWAMLAAILLPYLFTFFAKFRGDFGPKQNHNPREFLQTLQGSRQRANWAQQNSFEITPAFLAAVLVAHTIGQIAQPTLDQLAVAFVISRLVYGLCYIADLAILRSLVWFVGVAIIVALFVMSAG</sequence>
<protein>
    <submittedName>
        <fullName evidence="6">MAPEG family protein</fullName>
    </submittedName>
</protein>
<feature type="transmembrane region" description="Helical" evidence="5">
    <location>
        <begin position="109"/>
        <end position="127"/>
    </location>
</feature>
<comment type="subcellular location">
    <subcellularLocation>
        <location evidence="1">Membrane</location>
    </subcellularLocation>
</comment>
<evidence type="ECO:0000313" key="7">
    <source>
        <dbReference type="Proteomes" id="UP001562065"/>
    </source>
</evidence>
<dbReference type="RefSeq" id="WP_369454172.1">
    <property type="nucleotide sequence ID" value="NZ_JBGCUO010000001.1"/>
</dbReference>
<evidence type="ECO:0000313" key="6">
    <source>
        <dbReference type="EMBL" id="MEY1660932.1"/>
    </source>
</evidence>
<dbReference type="Pfam" id="PF01124">
    <property type="entry name" value="MAPEG"/>
    <property type="match status" value="1"/>
</dbReference>
<reference evidence="6 7" key="1">
    <citation type="submission" date="2024-07" db="EMBL/GenBank/DDBJ databases">
        <authorList>
            <person name="Ren Q."/>
        </authorList>
    </citation>
    <scope>NUCLEOTIDE SEQUENCE [LARGE SCALE GENOMIC DNA]</scope>
    <source>
        <strain evidence="6 7">REN37</strain>
    </source>
</reference>
<gene>
    <name evidence="6" type="ORF">AB5I84_02090</name>
</gene>
<keyword evidence="2 5" id="KW-0812">Transmembrane</keyword>
<evidence type="ECO:0000256" key="4">
    <source>
        <dbReference type="ARBA" id="ARBA00023136"/>
    </source>
</evidence>
<accession>A0ABV4ADL7</accession>
<evidence type="ECO:0000256" key="1">
    <source>
        <dbReference type="ARBA" id="ARBA00004370"/>
    </source>
</evidence>
<dbReference type="PANTHER" id="PTHR35371">
    <property type="entry name" value="INNER MEMBRANE PROTEIN"/>
    <property type="match status" value="1"/>
</dbReference>
<organism evidence="6 7">
    <name type="scientific">Isoalcanivorax beigongshangi</name>
    <dbReference type="NCBI Taxonomy" id="3238810"/>
    <lineage>
        <taxon>Bacteria</taxon>
        <taxon>Pseudomonadati</taxon>
        <taxon>Pseudomonadota</taxon>
        <taxon>Gammaproteobacteria</taxon>
        <taxon>Oceanospirillales</taxon>
        <taxon>Alcanivoracaceae</taxon>
        <taxon>Isoalcanivorax</taxon>
    </lineage>
</organism>
<dbReference type="Proteomes" id="UP001562065">
    <property type="component" value="Unassembled WGS sequence"/>
</dbReference>